<evidence type="ECO:0000256" key="2">
    <source>
        <dbReference type="ARBA" id="ARBA00023125"/>
    </source>
</evidence>
<evidence type="ECO:0000256" key="3">
    <source>
        <dbReference type="ARBA" id="ARBA00023163"/>
    </source>
</evidence>
<dbReference type="Pfam" id="PF00196">
    <property type="entry name" value="GerE"/>
    <property type="match status" value="1"/>
</dbReference>
<dbReference type="CDD" id="cd06170">
    <property type="entry name" value="LuxR_C_like"/>
    <property type="match status" value="1"/>
</dbReference>
<gene>
    <name evidence="5" type="ORF">DLJ82_6142</name>
</gene>
<feature type="domain" description="HTH luxR-type" evidence="4">
    <location>
        <begin position="169"/>
        <end position="234"/>
    </location>
</feature>
<evidence type="ECO:0000313" key="5">
    <source>
        <dbReference type="EMBL" id="AXA44113.1"/>
    </source>
</evidence>
<dbReference type="InterPro" id="IPR036388">
    <property type="entry name" value="WH-like_DNA-bd_sf"/>
</dbReference>
<dbReference type="PANTHER" id="PTHR44688:SF16">
    <property type="entry name" value="DNA-BINDING TRANSCRIPTIONAL ACTIVATOR DEVR_DOSR"/>
    <property type="match status" value="1"/>
</dbReference>
<name>A0A2Z4YVG6_RHILE</name>
<dbReference type="InterPro" id="IPR005143">
    <property type="entry name" value="TF_LuxR_autoind-bd_dom"/>
</dbReference>
<dbReference type="GO" id="GO:0003677">
    <property type="term" value="F:DNA binding"/>
    <property type="evidence" value="ECO:0007669"/>
    <property type="project" value="UniProtKB-KW"/>
</dbReference>
<dbReference type="InterPro" id="IPR036693">
    <property type="entry name" value="TF_LuxR_autoind-bd_dom_sf"/>
</dbReference>
<dbReference type="SUPFAM" id="SSF75516">
    <property type="entry name" value="Pheromone-binding domain of LuxR-like quorum-sensing transcription factors"/>
    <property type="match status" value="1"/>
</dbReference>
<keyword evidence="2" id="KW-0238">DNA-binding</keyword>
<dbReference type="InterPro" id="IPR000792">
    <property type="entry name" value="Tscrpt_reg_LuxR_C"/>
</dbReference>
<dbReference type="AlphaFoldDB" id="A0A2Z4YVG6"/>
<dbReference type="SUPFAM" id="SSF46894">
    <property type="entry name" value="C-terminal effector domain of the bipartite response regulators"/>
    <property type="match status" value="1"/>
</dbReference>
<dbReference type="EMBL" id="CP030763">
    <property type="protein sequence ID" value="AXA44113.1"/>
    <property type="molecule type" value="Genomic_DNA"/>
</dbReference>
<dbReference type="Pfam" id="PF03472">
    <property type="entry name" value="Autoind_bind"/>
    <property type="match status" value="1"/>
</dbReference>
<protein>
    <submittedName>
        <fullName evidence="5">Autoinducer binding domain family protein</fullName>
    </submittedName>
</protein>
<dbReference type="Gene3D" id="3.30.450.80">
    <property type="entry name" value="Transcription factor LuxR-like, autoinducer-binding domain"/>
    <property type="match status" value="1"/>
</dbReference>
<geneLocation type="plasmid" evidence="5 6">
    <name>unnamed3</name>
</geneLocation>
<dbReference type="InterPro" id="IPR016032">
    <property type="entry name" value="Sig_transdc_resp-reg_C-effctor"/>
</dbReference>
<dbReference type="Gene3D" id="1.10.10.10">
    <property type="entry name" value="Winged helix-like DNA-binding domain superfamily/Winged helix DNA-binding domain"/>
    <property type="match status" value="1"/>
</dbReference>
<evidence type="ECO:0000313" key="6">
    <source>
        <dbReference type="Proteomes" id="UP000251166"/>
    </source>
</evidence>
<sequence length="236" mass="26001">MHGNSLFDRLTDTTVAAASEHSLKAALIDVARAHGFERFAYLNLHTAKSFAVSNYQKEWQSLYFARSYMAIDPVVTAAKRLRRAFKWSADVERRRADDTIKEFYDSAAEFGIRSGLSIPIRTGFGQFAILTLASARILDPSGSGELDVAGAATAAALIHARLQSATAPTHKPDFVLSDREALCMRWAAEGLPMHSIADVTGLTYHTVRWDLDRVKAKLGVCTQKQAVAVATRFRLI</sequence>
<evidence type="ECO:0000256" key="1">
    <source>
        <dbReference type="ARBA" id="ARBA00023015"/>
    </source>
</evidence>
<keyword evidence="5" id="KW-0614">Plasmid</keyword>
<accession>A0A2Z4YVG6</accession>
<dbReference type="PANTHER" id="PTHR44688">
    <property type="entry name" value="DNA-BINDING TRANSCRIPTIONAL ACTIVATOR DEVR_DOSR"/>
    <property type="match status" value="1"/>
</dbReference>
<keyword evidence="3" id="KW-0804">Transcription</keyword>
<keyword evidence="1" id="KW-0805">Transcription regulation</keyword>
<dbReference type="SMART" id="SM00421">
    <property type="entry name" value="HTH_LUXR"/>
    <property type="match status" value="1"/>
</dbReference>
<evidence type="ECO:0000259" key="4">
    <source>
        <dbReference type="PROSITE" id="PS50043"/>
    </source>
</evidence>
<organism evidence="5 6">
    <name type="scientific">Rhizobium leguminosarum</name>
    <dbReference type="NCBI Taxonomy" id="384"/>
    <lineage>
        <taxon>Bacteria</taxon>
        <taxon>Pseudomonadati</taxon>
        <taxon>Pseudomonadota</taxon>
        <taxon>Alphaproteobacteria</taxon>
        <taxon>Hyphomicrobiales</taxon>
        <taxon>Rhizobiaceae</taxon>
        <taxon>Rhizobium/Agrobacterium group</taxon>
        <taxon>Rhizobium</taxon>
    </lineage>
</organism>
<dbReference type="Proteomes" id="UP000251166">
    <property type="component" value="Plasmid unnamed3"/>
</dbReference>
<proteinExistence type="predicted"/>
<dbReference type="GO" id="GO:0006355">
    <property type="term" value="P:regulation of DNA-templated transcription"/>
    <property type="evidence" value="ECO:0007669"/>
    <property type="project" value="InterPro"/>
</dbReference>
<dbReference type="PROSITE" id="PS50043">
    <property type="entry name" value="HTH_LUXR_2"/>
    <property type="match status" value="1"/>
</dbReference>
<dbReference type="RefSeq" id="WP_112908033.1">
    <property type="nucleotide sequence ID" value="NZ_CP030763.1"/>
</dbReference>
<reference evidence="5 6" key="1">
    <citation type="submission" date="2018-07" db="EMBL/GenBank/DDBJ databases">
        <title>Rhizobium leguminosarum strain:ATCC 14479 Genome sequencing and assembly.</title>
        <authorList>
            <person name="Chakraborty R."/>
        </authorList>
    </citation>
    <scope>NUCLEOTIDE SEQUENCE [LARGE SCALE GENOMIC DNA]</scope>
    <source>
        <strain evidence="5 6">ATCC 14479</strain>
        <plasmid evidence="6">Plasmid unnamed3</plasmid>
    </source>
</reference>